<proteinExistence type="inferred from homology"/>
<feature type="binding site" evidence="2">
    <location>
        <position position="65"/>
    </location>
    <ligand>
        <name>Fe cation</name>
        <dbReference type="ChEBI" id="CHEBI:24875"/>
    </ligand>
</feature>
<dbReference type="OrthoDB" id="321327at2"/>
<keyword evidence="2" id="KW-0408">Iron</keyword>
<evidence type="ECO:0000256" key="1">
    <source>
        <dbReference type="ARBA" id="ARBA00008416"/>
    </source>
</evidence>
<feature type="domain" description="Pirin N-terminal" evidence="4">
    <location>
        <begin position="22"/>
        <end position="129"/>
    </location>
</feature>
<evidence type="ECO:0000259" key="5">
    <source>
        <dbReference type="Pfam" id="PF05726"/>
    </source>
</evidence>
<dbReference type="PANTHER" id="PTHR43594:SF1">
    <property type="entry name" value="QUERCETIN 2,3-DIOXYGENASE PA2418-RELATED"/>
    <property type="match status" value="1"/>
</dbReference>
<feature type="binding site" evidence="2">
    <location>
        <position position="107"/>
    </location>
    <ligand>
        <name>Fe cation</name>
        <dbReference type="ChEBI" id="CHEBI:24875"/>
    </ligand>
</feature>
<accession>W0F0L5</accession>
<dbReference type="Pfam" id="PF05726">
    <property type="entry name" value="Pirin_C"/>
    <property type="match status" value="1"/>
</dbReference>
<dbReference type="RefSeq" id="WP_008587954.1">
    <property type="nucleotide sequence ID" value="NZ_CP007035.1"/>
</dbReference>
<dbReference type="InterPro" id="IPR003829">
    <property type="entry name" value="Pirin_N_dom"/>
</dbReference>
<feature type="binding site" evidence="2">
    <location>
        <position position="63"/>
    </location>
    <ligand>
        <name>Fe cation</name>
        <dbReference type="ChEBI" id="CHEBI:24875"/>
    </ligand>
</feature>
<dbReference type="KEGG" id="nso:NIASO_18285"/>
<dbReference type="InterPro" id="IPR008778">
    <property type="entry name" value="Pirin_C_dom"/>
</dbReference>
<keyword evidence="6" id="KW-0560">Oxidoreductase</keyword>
<protein>
    <submittedName>
        <fullName evidence="6">Quercetin 2,3-dioxygenase</fullName>
    </submittedName>
</protein>
<keyword evidence="7" id="KW-1185">Reference proteome</keyword>
<dbReference type="AlphaFoldDB" id="W0F0L5"/>
<keyword evidence="6" id="KW-0223">Dioxygenase</keyword>
<dbReference type="STRING" id="929713.NIASO_18285"/>
<dbReference type="Proteomes" id="UP000003586">
    <property type="component" value="Chromosome"/>
</dbReference>
<evidence type="ECO:0000313" key="7">
    <source>
        <dbReference type="Proteomes" id="UP000003586"/>
    </source>
</evidence>
<dbReference type="InterPro" id="IPR053186">
    <property type="entry name" value="QDO-related"/>
</dbReference>
<dbReference type="EMBL" id="CP007035">
    <property type="protein sequence ID" value="AHF16595.1"/>
    <property type="molecule type" value="Genomic_DNA"/>
</dbReference>
<feature type="domain" description="Pirin C-terminal" evidence="5">
    <location>
        <begin position="186"/>
        <end position="285"/>
    </location>
</feature>
<dbReference type="Gene3D" id="2.60.120.10">
    <property type="entry name" value="Jelly Rolls"/>
    <property type="match status" value="2"/>
</dbReference>
<dbReference type="GO" id="GO:0051213">
    <property type="term" value="F:dioxygenase activity"/>
    <property type="evidence" value="ECO:0007669"/>
    <property type="project" value="UniProtKB-KW"/>
</dbReference>
<keyword evidence="2" id="KW-0479">Metal-binding</keyword>
<comment type="similarity">
    <text evidence="1 3">Belongs to the pirin family.</text>
</comment>
<dbReference type="HOGENOM" id="CLU_045717_5_1_10"/>
<dbReference type="GO" id="GO:0046872">
    <property type="term" value="F:metal ion binding"/>
    <property type="evidence" value="ECO:0007669"/>
    <property type="project" value="UniProtKB-KW"/>
</dbReference>
<evidence type="ECO:0000256" key="3">
    <source>
        <dbReference type="RuleBase" id="RU003457"/>
    </source>
</evidence>
<dbReference type="InterPro" id="IPR014710">
    <property type="entry name" value="RmlC-like_jellyroll"/>
</dbReference>
<dbReference type="eggNOG" id="COG1741">
    <property type="taxonomic scope" value="Bacteria"/>
</dbReference>
<dbReference type="InterPro" id="IPR012093">
    <property type="entry name" value="Pirin"/>
</dbReference>
<dbReference type="PIRSF" id="PIRSF006232">
    <property type="entry name" value="Pirin"/>
    <property type="match status" value="1"/>
</dbReference>
<evidence type="ECO:0000256" key="2">
    <source>
        <dbReference type="PIRSR" id="PIRSR006232-1"/>
    </source>
</evidence>
<comment type="cofactor">
    <cofactor evidence="2">
        <name>Fe cation</name>
        <dbReference type="ChEBI" id="CHEBI:24875"/>
    </cofactor>
    <text evidence="2">Binds 1 Fe cation per subunit.</text>
</comment>
<gene>
    <name evidence="6" type="ORF">NIASO_18285</name>
</gene>
<evidence type="ECO:0000259" key="4">
    <source>
        <dbReference type="Pfam" id="PF02678"/>
    </source>
</evidence>
<feature type="binding site" evidence="2">
    <location>
        <position position="109"/>
    </location>
    <ligand>
        <name>Fe cation</name>
        <dbReference type="ChEBI" id="CHEBI:24875"/>
    </ligand>
</feature>
<name>W0F0L5_9BACT</name>
<dbReference type="SUPFAM" id="SSF51182">
    <property type="entry name" value="RmlC-like cupins"/>
    <property type="match status" value="1"/>
</dbReference>
<dbReference type="InterPro" id="IPR011051">
    <property type="entry name" value="RmlC_Cupin_sf"/>
</dbReference>
<sequence>MKKTIAKITPRPAQPHMVGDGFRVYGFIPSATGRRVISPFLVLDFNPEYNFGPSAIPRGVGAHPHKGFETVTIAYKGKVQHADSSGGGGIIGEGDVQWMTAGSGILHKEFHEEAFSKTGGPFEMVQLWVNLPAKYKQEAPHYQAISKDSMGKYVIPNNGGMVTVIAGSFNGVDGPAKTYSPVHLSNIQLNAGGEVTTHLPANYNTALLIIKGNVEVNGEAATEHSFVHFNNEGETITIKAADDALVLLLSGEPIEEPIAAYGPFVMNTQEEIYEAMEDFQAGKFGTL</sequence>
<dbReference type="PANTHER" id="PTHR43594">
    <property type="entry name" value="QUERCETIN 2,3-DIOXYGENASE"/>
    <property type="match status" value="1"/>
</dbReference>
<organism evidence="6 7">
    <name type="scientific">Niabella soli DSM 19437</name>
    <dbReference type="NCBI Taxonomy" id="929713"/>
    <lineage>
        <taxon>Bacteria</taxon>
        <taxon>Pseudomonadati</taxon>
        <taxon>Bacteroidota</taxon>
        <taxon>Chitinophagia</taxon>
        <taxon>Chitinophagales</taxon>
        <taxon>Chitinophagaceae</taxon>
        <taxon>Niabella</taxon>
    </lineage>
</organism>
<reference evidence="6 7" key="1">
    <citation type="submission" date="2013-12" db="EMBL/GenBank/DDBJ databases">
        <authorList>
            <consortium name="DOE Joint Genome Institute"/>
            <person name="Eisen J."/>
            <person name="Huntemann M."/>
            <person name="Han J."/>
            <person name="Chen A."/>
            <person name="Kyrpides N."/>
            <person name="Mavromatis K."/>
            <person name="Markowitz V."/>
            <person name="Palaniappan K."/>
            <person name="Ivanova N."/>
            <person name="Schaumberg A."/>
            <person name="Pati A."/>
            <person name="Liolios K."/>
            <person name="Nordberg H.P."/>
            <person name="Cantor M.N."/>
            <person name="Hua S.X."/>
            <person name="Woyke T."/>
        </authorList>
    </citation>
    <scope>NUCLEOTIDE SEQUENCE [LARGE SCALE GENOMIC DNA]</scope>
    <source>
        <strain evidence="7">DSM 19437</strain>
    </source>
</reference>
<evidence type="ECO:0000313" key="6">
    <source>
        <dbReference type="EMBL" id="AHF16595.1"/>
    </source>
</evidence>
<dbReference type="Pfam" id="PF02678">
    <property type="entry name" value="Pirin"/>
    <property type="match status" value="1"/>
</dbReference>
<dbReference type="CDD" id="cd02247">
    <property type="entry name" value="cupin_pirin_C"/>
    <property type="match status" value="1"/>
</dbReference>